<comment type="caution">
    <text evidence="1">The sequence shown here is derived from an EMBL/GenBank/DDBJ whole genome shotgun (WGS) entry which is preliminary data.</text>
</comment>
<keyword evidence="2" id="KW-1185">Reference proteome</keyword>
<name>A0ACB6QB28_9PLEO</name>
<evidence type="ECO:0000313" key="2">
    <source>
        <dbReference type="Proteomes" id="UP000799755"/>
    </source>
</evidence>
<dbReference type="EMBL" id="MU003546">
    <property type="protein sequence ID" value="KAF2463793.1"/>
    <property type="molecule type" value="Genomic_DNA"/>
</dbReference>
<proteinExistence type="predicted"/>
<accession>A0ACB6QB28</accession>
<protein>
    <submittedName>
        <fullName evidence="1">Uncharacterized protein</fullName>
    </submittedName>
</protein>
<sequence length="173" mass="19548">MQTMKGEEFISEFFCAGSRIEVSRESIVKNAARFGPNLIASKNSGRSSSNFDHRPADFFSQSRKKEFHKTFKSSGTSSYGSAKEVEKVEETEPSSPSRRLDEYSEAVLAMVPISWRNGGLQHQHRYQIRASWGDHGETDIWVAITKMVVNSVKYPYDLNGLTSFGNMYIMGWG</sequence>
<evidence type="ECO:0000313" key="1">
    <source>
        <dbReference type="EMBL" id="KAF2463793.1"/>
    </source>
</evidence>
<dbReference type="Proteomes" id="UP000799755">
    <property type="component" value="Unassembled WGS sequence"/>
</dbReference>
<reference evidence="1" key="1">
    <citation type="journal article" date="2020" name="Stud. Mycol.">
        <title>101 Dothideomycetes genomes: a test case for predicting lifestyles and emergence of pathogens.</title>
        <authorList>
            <person name="Haridas S."/>
            <person name="Albert R."/>
            <person name="Binder M."/>
            <person name="Bloem J."/>
            <person name="Labutti K."/>
            <person name="Salamov A."/>
            <person name="Andreopoulos B."/>
            <person name="Baker S."/>
            <person name="Barry K."/>
            <person name="Bills G."/>
            <person name="Bluhm B."/>
            <person name="Cannon C."/>
            <person name="Castanera R."/>
            <person name="Culley D."/>
            <person name="Daum C."/>
            <person name="Ezra D."/>
            <person name="Gonzalez J."/>
            <person name="Henrissat B."/>
            <person name="Kuo A."/>
            <person name="Liang C."/>
            <person name="Lipzen A."/>
            <person name="Lutzoni F."/>
            <person name="Magnuson J."/>
            <person name="Mondo S."/>
            <person name="Nolan M."/>
            <person name="Ohm R."/>
            <person name="Pangilinan J."/>
            <person name="Park H.-J."/>
            <person name="Ramirez L."/>
            <person name="Alfaro M."/>
            <person name="Sun H."/>
            <person name="Tritt A."/>
            <person name="Yoshinaga Y."/>
            <person name="Zwiers L.-H."/>
            <person name="Turgeon B."/>
            <person name="Goodwin S."/>
            <person name="Spatafora J."/>
            <person name="Crous P."/>
            <person name="Grigoriev I."/>
        </authorList>
    </citation>
    <scope>NUCLEOTIDE SEQUENCE</scope>
    <source>
        <strain evidence="1">ATCC 200398</strain>
    </source>
</reference>
<gene>
    <name evidence="1" type="ORF">BDR25DRAFT_362468</name>
</gene>
<organism evidence="1 2">
    <name type="scientific">Lindgomyces ingoldianus</name>
    <dbReference type="NCBI Taxonomy" id="673940"/>
    <lineage>
        <taxon>Eukaryota</taxon>
        <taxon>Fungi</taxon>
        <taxon>Dikarya</taxon>
        <taxon>Ascomycota</taxon>
        <taxon>Pezizomycotina</taxon>
        <taxon>Dothideomycetes</taxon>
        <taxon>Pleosporomycetidae</taxon>
        <taxon>Pleosporales</taxon>
        <taxon>Lindgomycetaceae</taxon>
        <taxon>Lindgomyces</taxon>
    </lineage>
</organism>